<evidence type="ECO:0000256" key="2">
    <source>
        <dbReference type="ARBA" id="ARBA00022741"/>
    </source>
</evidence>
<dbReference type="Gene3D" id="1.10.510.10">
    <property type="entry name" value="Transferase(Phosphotransferase) domain 1"/>
    <property type="match status" value="1"/>
</dbReference>
<keyword evidence="8" id="KW-0723">Serine/threonine-protein kinase</keyword>
<organism evidence="8 9">
    <name type="scientific">Eiseniibacteriota bacterium</name>
    <dbReference type="NCBI Taxonomy" id="2212470"/>
    <lineage>
        <taxon>Bacteria</taxon>
        <taxon>Candidatus Eiseniibacteriota</taxon>
    </lineage>
</organism>
<evidence type="ECO:0000256" key="3">
    <source>
        <dbReference type="ARBA" id="ARBA00022777"/>
    </source>
</evidence>
<keyword evidence="6" id="KW-0472">Membrane</keyword>
<evidence type="ECO:0000256" key="4">
    <source>
        <dbReference type="ARBA" id="ARBA00022840"/>
    </source>
</evidence>
<feature type="domain" description="Protein kinase" evidence="7">
    <location>
        <begin position="85"/>
        <end position="366"/>
    </location>
</feature>
<dbReference type="PANTHER" id="PTHR43289:SF6">
    <property type="entry name" value="SERINE_THREONINE-PROTEIN KINASE NEKL-3"/>
    <property type="match status" value="1"/>
</dbReference>
<dbReference type="PROSITE" id="PS50011">
    <property type="entry name" value="PROTEIN_KINASE_DOM"/>
    <property type="match status" value="1"/>
</dbReference>
<keyword evidence="6" id="KW-0812">Transmembrane</keyword>
<dbReference type="PANTHER" id="PTHR43289">
    <property type="entry name" value="MITOGEN-ACTIVATED PROTEIN KINASE KINASE KINASE 20-RELATED"/>
    <property type="match status" value="1"/>
</dbReference>
<dbReference type="InterPro" id="IPR008271">
    <property type="entry name" value="Ser/Thr_kinase_AS"/>
</dbReference>
<evidence type="ECO:0000256" key="1">
    <source>
        <dbReference type="ARBA" id="ARBA00022679"/>
    </source>
</evidence>
<dbReference type="SMART" id="SM00220">
    <property type="entry name" value="S_TKc"/>
    <property type="match status" value="1"/>
</dbReference>
<feature type="non-terminal residue" evidence="8">
    <location>
        <position position="571"/>
    </location>
</feature>
<dbReference type="SUPFAM" id="SSF56112">
    <property type="entry name" value="Protein kinase-like (PK-like)"/>
    <property type="match status" value="1"/>
</dbReference>
<keyword evidence="2 5" id="KW-0547">Nucleotide-binding</keyword>
<feature type="binding site" evidence="5">
    <location>
        <position position="124"/>
    </location>
    <ligand>
        <name>ATP</name>
        <dbReference type="ChEBI" id="CHEBI:30616"/>
    </ligand>
</feature>
<dbReference type="InterPro" id="IPR011009">
    <property type="entry name" value="Kinase-like_dom_sf"/>
</dbReference>
<feature type="transmembrane region" description="Helical" evidence="6">
    <location>
        <begin position="389"/>
        <end position="411"/>
    </location>
</feature>
<keyword evidence="1" id="KW-0808">Transferase</keyword>
<dbReference type="AlphaFoldDB" id="A0A956LWI0"/>
<dbReference type="GO" id="GO:0004674">
    <property type="term" value="F:protein serine/threonine kinase activity"/>
    <property type="evidence" value="ECO:0007669"/>
    <property type="project" value="UniProtKB-KW"/>
</dbReference>
<dbReference type="PROSITE" id="PS00108">
    <property type="entry name" value="PROTEIN_KINASE_ST"/>
    <property type="match status" value="1"/>
</dbReference>
<reference evidence="8" key="2">
    <citation type="journal article" date="2021" name="Microbiome">
        <title>Successional dynamics and alternative stable states in a saline activated sludge microbial community over 9 years.</title>
        <authorList>
            <person name="Wang Y."/>
            <person name="Ye J."/>
            <person name="Ju F."/>
            <person name="Liu L."/>
            <person name="Boyd J.A."/>
            <person name="Deng Y."/>
            <person name="Parks D.H."/>
            <person name="Jiang X."/>
            <person name="Yin X."/>
            <person name="Woodcroft B.J."/>
            <person name="Tyson G.W."/>
            <person name="Hugenholtz P."/>
            <person name="Polz M.F."/>
            <person name="Zhang T."/>
        </authorList>
    </citation>
    <scope>NUCLEOTIDE SEQUENCE</scope>
    <source>
        <strain evidence="8">HKST-UBA01</strain>
    </source>
</reference>
<comment type="caution">
    <text evidence="8">The sequence shown here is derived from an EMBL/GenBank/DDBJ whole genome shotgun (WGS) entry which is preliminary data.</text>
</comment>
<reference evidence="8" key="1">
    <citation type="submission" date="2020-04" db="EMBL/GenBank/DDBJ databases">
        <authorList>
            <person name="Zhang T."/>
        </authorList>
    </citation>
    <scope>NUCLEOTIDE SEQUENCE</scope>
    <source>
        <strain evidence="8">HKST-UBA01</strain>
    </source>
</reference>
<name>A0A956LWI0_UNCEI</name>
<dbReference type="CDD" id="cd14014">
    <property type="entry name" value="STKc_PknB_like"/>
    <property type="match status" value="1"/>
</dbReference>
<dbReference type="InterPro" id="IPR017441">
    <property type="entry name" value="Protein_kinase_ATP_BS"/>
</dbReference>
<dbReference type="Proteomes" id="UP000697710">
    <property type="component" value="Unassembled WGS sequence"/>
</dbReference>
<proteinExistence type="predicted"/>
<dbReference type="EMBL" id="JAGQHR010000050">
    <property type="protein sequence ID" value="MCA9726623.1"/>
    <property type="molecule type" value="Genomic_DNA"/>
</dbReference>
<dbReference type="PROSITE" id="PS00107">
    <property type="entry name" value="PROTEIN_KINASE_ATP"/>
    <property type="match status" value="1"/>
</dbReference>
<dbReference type="Pfam" id="PF00069">
    <property type="entry name" value="Pkinase"/>
    <property type="match status" value="1"/>
</dbReference>
<keyword evidence="4 5" id="KW-0067">ATP-binding</keyword>
<keyword evidence="3 8" id="KW-0418">Kinase</keyword>
<evidence type="ECO:0000313" key="9">
    <source>
        <dbReference type="Proteomes" id="UP000697710"/>
    </source>
</evidence>
<gene>
    <name evidence="8" type="ORF">KC729_03005</name>
</gene>
<evidence type="ECO:0000259" key="7">
    <source>
        <dbReference type="PROSITE" id="PS50011"/>
    </source>
</evidence>
<dbReference type="InterPro" id="IPR000719">
    <property type="entry name" value="Prot_kinase_dom"/>
</dbReference>
<accession>A0A956LWI0</accession>
<evidence type="ECO:0000256" key="5">
    <source>
        <dbReference type="PROSITE-ProRule" id="PRU10141"/>
    </source>
</evidence>
<keyword evidence="6" id="KW-1133">Transmembrane helix</keyword>
<dbReference type="GO" id="GO:0005524">
    <property type="term" value="F:ATP binding"/>
    <property type="evidence" value="ECO:0007669"/>
    <property type="project" value="UniProtKB-UniRule"/>
</dbReference>
<sequence length="571" mass="63361">MDRNPQHPDPALYARAQSLFMAALSLAPEDRAQFLDRAAGGHDPAAIAEARELLRLLEAAPQNDWAPFLDSLRDPASHPVDIAGYPIVRVLGMGGMGRVLLARNESQQYSNESDREADSLVAIKVLHPGLLSEQAASRFRTEIAILEKLRHPNIVRFLDSGTADGVPPMRYLVLEYVDGLPLLEHCQSRTTSDRERLQLLARVCEGVGHAHERGIVHRDLKPSNILVTADGTPKVLDFGLARVLHPAVQTVTQVTASGMLMGTLRYMSPEQARGTSDEIGPPSDVYSLGVLGFELMTQRLPYSIAGEETLARILAAILTEEPSTIRRHRPDLPPALDRVFAHALARTPAERYPNAEELADDLYRYLRAEAVHAPRPPRRRTARMSATRVLLPAVAMLAVLTVVVGGTMQILRKQRNDQILRSAIATLSEVEGMRHPEPDTREEIRHLQTLLAQAGNDLDRLPQSDYIGHLRRFAAWRLGECYYWLGTMDLNVQDLERAAEIWKRAMMMPFDYDIGEHVPSTVPFRASIVGDSKDVPRSGAALVSDFLASMDRPRINLSIVLGLRGALLEIQ</sequence>
<dbReference type="Gene3D" id="3.30.200.20">
    <property type="entry name" value="Phosphorylase Kinase, domain 1"/>
    <property type="match status" value="1"/>
</dbReference>
<evidence type="ECO:0000313" key="8">
    <source>
        <dbReference type="EMBL" id="MCA9726623.1"/>
    </source>
</evidence>
<evidence type="ECO:0000256" key="6">
    <source>
        <dbReference type="SAM" id="Phobius"/>
    </source>
</evidence>
<protein>
    <submittedName>
        <fullName evidence="8">Serine/threonine protein kinase</fullName>
    </submittedName>
</protein>